<keyword evidence="1" id="KW-0812">Transmembrane</keyword>
<keyword evidence="1" id="KW-0472">Membrane</keyword>
<sequence length="836" mass="92498">MLLDYLKDFYSRIEDKWYALLDFLSARGLPANAYADFLEKRGIPSLPTTLAIFVLIFLLIFALATPNTLDVSLNISIKDDYGQALRNVYLKIATVEGQTIKTKASSYNGDIIKLENVPLNTKLIITASKKGYSNASTEVEVNSKRLSAELVLAREIELITARLQVLDTESQTAVTMPKCHVEFEGSKIAGHAIGSGIVEFVGVPANMELHLQCEADSYESVDTFIKFSSDETQKIELVPKTAELADVKSLLIIVKDYETKELIRGARILITKAKSEEVIADKNVDNGQYVAKIASGSIITISVSKEGYLPYTSGSITVRNDGEFPVLLKRGGKTLLVRVLNKDHVQLVNVSVKLFDEVQNLIREAKTDFTGSAVFEGIDASKKYIVTAYYAGFLPGFKELTPEELSKSNEVTIILAKATLENSGMATFRIKGENGEELANASIEIYRIINGKKVPLGMGTLKTNYRGELTTMLPAGDYIAKIETPLYAKEYEFSIEAGEEKTFEVTASKIPSVKIIRLVDKEGNPIKGRAVVTTLSGEELYNGPIRNGQVEFDSKGNETVRINVISEDGKTFEGEVRLGKEKITEVEVANEEGPATLEPKIEFLGITNANNEVLEGAIKDQYVWAKFRVTFPSCEEGGVHIRVGRDDIRFADSQAVGIYGFDGRAGSFTYGLSYHAPLGQVTDLANRGRAGIKNKWININFKNPANEVLFAVKIKVDKAFSAESFELHYRAWAKVAGSIYRDPADEVLLLQPYNDQKHGLYAETYKENIRVLESAAECEEGICLKMEFFDGSERIPAEQFRPRVGKDYMLIVEITSMQDGQGKITVATQNEPMTLL</sequence>
<gene>
    <name evidence="2" type="ORF">DRO07_01735</name>
</gene>
<dbReference type="Gene3D" id="2.60.40.1120">
    <property type="entry name" value="Carboxypeptidase-like, regulatory domain"/>
    <property type="match status" value="1"/>
</dbReference>
<evidence type="ECO:0000256" key="1">
    <source>
        <dbReference type="SAM" id="Phobius"/>
    </source>
</evidence>
<accession>A0A497JIR9</accession>
<proteinExistence type="predicted"/>
<dbReference type="EMBL" id="QMWO01000051">
    <property type="protein sequence ID" value="RLG69734.1"/>
    <property type="molecule type" value="Genomic_DNA"/>
</dbReference>
<feature type="transmembrane region" description="Helical" evidence="1">
    <location>
        <begin position="46"/>
        <end position="64"/>
    </location>
</feature>
<organism evidence="2 3">
    <name type="scientific">Candidatus Iainarchaeum sp</name>
    <dbReference type="NCBI Taxonomy" id="3101447"/>
    <lineage>
        <taxon>Archaea</taxon>
        <taxon>Candidatus Iainarchaeota</taxon>
        <taxon>Candidatus Iainarchaeia</taxon>
        <taxon>Candidatus Iainarchaeales</taxon>
        <taxon>Candidatus Iainarchaeaceae</taxon>
        <taxon>Candidatus Iainarchaeum</taxon>
    </lineage>
</organism>
<feature type="non-terminal residue" evidence="2">
    <location>
        <position position="836"/>
    </location>
</feature>
<protein>
    <recommendedName>
        <fullName evidence="4">Carboxypeptidase regulatory-like domain-containing protein</fullName>
    </recommendedName>
</protein>
<dbReference type="AlphaFoldDB" id="A0A497JIR9"/>
<comment type="caution">
    <text evidence="2">The sequence shown here is derived from an EMBL/GenBank/DDBJ whole genome shotgun (WGS) entry which is preliminary data.</text>
</comment>
<keyword evidence="1" id="KW-1133">Transmembrane helix</keyword>
<dbReference type="Proteomes" id="UP000277633">
    <property type="component" value="Unassembled WGS sequence"/>
</dbReference>
<name>A0A497JIR9_9ARCH</name>
<evidence type="ECO:0008006" key="4">
    <source>
        <dbReference type="Google" id="ProtNLM"/>
    </source>
</evidence>
<reference evidence="2 3" key="1">
    <citation type="submission" date="2018-06" db="EMBL/GenBank/DDBJ databases">
        <title>Extensive metabolic versatility and redundancy in microbially diverse, dynamic hydrothermal sediments.</title>
        <authorList>
            <person name="Dombrowski N."/>
            <person name="Teske A."/>
            <person name="Baker B.J."/>
        </authorList>
    </citation>
    <scope>NUCLEOTIDE SEQUENCE [LARGE SCALE GENOMIC DNA]</scope>
    <source>
        <strain evidence="2">B9_G13</strain>
    </source>
</reference>
<evidence type="ECO:0000313" key="2">
    <source>
        <dbReference type="EMBL" id="RLG69734.1"/>
    </source>
</evidence>
<evidence type="ECO:0000313" key="3">
    <source>
        <dbReference type="Proteomes" id="UP000277633"/>
    </source>
</evidence>